<feature type="non-terminal residue" evidence="3">
    <location>
        <position position="122"/>
    </location>
</feature>
<gene>
    <name evidence="3" type="ORF">HUK38_14835</name>
</gene>
<evidence type="ECO:0000313" key="4">
    <source>
        <dbReference type="Proteomes" id="UP000548632"/>
    </source>
</evidence>
<dbReference type="EMBL" id="JABVCQ010000125">
    <property type="protein sequence ID" value="MBB1127476.1"/>
    <property type="molecule type" value="Genomic_DNA"/>
</dbReference>
<sequence>VGNLINSGYNFAGWNTVADGTGTHYDAGATFIINNANVVLYAQWTALSTYPISITVNPAGSGSVTCTPNPAIHNGNSTCTATANTGYTFSAFDGDCIGATCQLNAVTSNKAVTANFIPGYSL</sequence>
<dbReference type="InterPro" id="IPR044060">
    <property type="entry name" value="Bacterial_rp_domain"/>
</dbReference>
<dbReference type="GO" id="GO:0030313">
    <property type="term" value="C:cell envelope"/>
    <property type="evidence" value="ECO:0007669"/>
    <property type="project" value="UniProtKB-SubCell"/>
</dbReference>
<keyword evidence="4" id="KW-1185">Reference proteome</keyword>
<dbReference type="InterPro" id="IPR042229">
    <property type="entry name" value="Listeria/Bacterioides_rpt_sf"/>
</dbReference>
<evidence type="ECO:0000259" key="2">
    <source>
        <dbReference type="Pfam" id="PF18998"/>
    </source>
</evidence>
<evidence type="ECO:0000313" key="3">
    <source>
        <dbReference type="EMBL" id="MBB1127476.1"/>
    </source>
</evidence>
<name>A0A839HLD7_9GAMM</name>
<proteinExistence type="predicted"/>
<dbReference type="AlphaFoldDB" id="A0A839HLD7"/>
<feature type="non-terminal residue" evidence="3">
    <location>
        <position position="1"/>
    </location>
</feature>
<comment type="subcellular location">
    <subcellularLocation>
        <location evidence="1">Cell envelope</location>
    </subcellularLocation>
</comment>
<dbReference type="Proteomes" id="UP000548632">
    <property type="component" value="Unassembled WGS sequence"/>
</dbReference>
<dbReference type="InterPro" id="IPR013378">
    <property type="entry name" value="InlB-like_B-rpt"/>
</dbReference>
<comment type="caution">
    <text evidence="3">The sequence shown here is derived from an EMBL/GenBank/DDBJ whole genome shotgun (WGS) entry which is preliminary data.</text>
</comment>
<protein>
    <submittedName>
        <fullName evidence="3">InlB B-repeat-containing protein</fullName>
    </submittedName>
</protein>
<dbReference type="Pfam" id="PF18998">
    <property type="entry name" value="Flg_new_2"/>
    <property type="match status" value="1"/>
</dbReference>
<feature type="domain" description="Bacterial repeat" evidence="2">
    <location>
        <begin position="53"/>
        <end position="116"/>
    </location>
</feature>
<dbReference type="RefSeq" id="WP_182585069.1">
    <property type="nucleotide sequence ID" value="NZ_JABVCQ010000125.1"/>
</dbReference>
<dbReference type="Pfam" id="PF09479">
    <property type="entry name" value="Flg_new"/>
    <property type="match status" value="1"/>
</dbReference>
<accession>A0A839HLD7</accession>
<evidence type="ECO:0000256" key="1">
    <source>
        <dbReference type="ARBA" id="ARBA00004196"/>
    </source>
</evidence>
<reference evidence="3 4" key="1">
    <citation type="journal article" date="2020" name="Arch. Microbiol.">
        <title>The genome sequence of the giant phototrophic gammaproteobacterium Thiospirillum jenense gives insight into its physiological properties and phylogenetic relationships.</title>
        <authorList>
            <person name="Imhoff J.F."/>
            <person name="Meyer T.E."/>
            <person name="Kyndt J.A."/>
        </authorList>
    </citation>
    <scope>NUCLEOTIDE SEQUENCE [LARGE SCALE GENOMIC DNA]</scope>
    <source>
        <strain evidence="3 4">DSM 216</strain>
    </source>
</reference>
<dbReference type="Gene3D" id="2.60.40.4270">
    <property type="entry name" value="Listeria-Bacteroides repeat domain"/>
    <property type="match status" value="1"/>
</dbReference>
<organism evidence="3 4">
    <name type="scientific">Thiospirillum jenense</name>
    <dbReference type="NCBI Taxonomy" id="1653858"/>
    <lineage>
        <taxon>Bacteria</taxon>
        <taxon>Pseudomonadati</taxon>
        <taxon>Pseudomonadota</taxon>
        <taxon>Gammaproteobacteria</taxon>
        <taxon>Chromatiales</taxon>
        <taxon>Chromatiaceae</taxon>
        <taxon>Thiospirillum</taxon>
    </lineage>
</organism>